<dbReference type="Proteomes" id="UP000707356">
    <property type="component" value="Unassembled WGS sequence"/>
</dbReference>
<evidence type="ECO:0008006" key="3">
    <source>
        <dbReference type="Google" id="ProtNLM"/>
    </source>
</evidence>
<comment type="caution">
    <text evidence="1">The sequence shown here is derived from an EMBL/GenBank/DDBJ whole genome shotgun (WGS) entry which is preliminary data.</text>
</comment>
<evidence type="ECO:0000313" key="2">
    <source>
        <dbReference type="Proteomes" id="UP000707356"/>
    </source>
</evidence>
<reference evidence="1" key="1">
    <citation type="submission" date="2021-05" db="EMBL/GenBank/DDBJ databases">
        <authorList>
            <person name="Pietrasiak N."/>
            <person name="Ward R."/>
            <person name="Stajich J.E."/>
            <person name="Kurbessoian T."/>
        </authorList>
    </citation>
    <scope>NUCLEOTIDE SEQUENCE</scope>
    <source>
        <strain evidence="1">GSE-TBD4-15B</strain>
    </source>
</reference>
<accession>A0A951PA48</accession>
<evidence type="ECO:0000313" key="1">
    <source>
        <dbReference type="EMBL" id="MBW4465589.1"/>
    </source>
</evidence>
<protein>
    <recommendedName>
        <fullName evidence="3">Lipoprotein</fullName>
    </recommendedName>
</protein>
<organism evidence="1 2">
    <name type="scientific">Pegethrix bostrychoides GSE-TBD4-15B</name>
    <dbReference type="NCBI Taxonomy" id="2839662"/>
    <lineage>
        <taxon>Bacteria</taxon>
        <taxon>Bacillati</taxon>
        <taxon>Cyanobacteriota</taxon>
        <taxon>Cyanophyceae</taxon>
        <taxon>Oculatellales</taxon>
        <taxon>Oculatellaceae</taxon>
        <taxon>Pegethrix</taxon>
    </lineage>
</organism>
<dbReference type="AlphaFoldDB" id="A0A951PA48"/>
<proteinExistence type="predicted"/>
<name>A0A951PA48_9CYAN</name>
<reference evidence="1" key="2">
    <citation type="journal article" date="2022" name="Microbiol. Resour. Announc.">
        <title>Metagenome Sequencing to Explore Phylogenomics of Terrestrial Cyanobacteria.</title>
        <authorList>
            <person name="Ward R.D."/>
            <person name="Stajich J.E."/>
            <person name="Johansen J.R."/>
            <person name="Huntemann M."/>
            <person name="Clum A."/>
            <person name="Foster B."/>
            <person name="Foster B."/>
            <person name="Roux S."/>
            <person name="Palaniappan K."/>
            <person name="Varghese N."/>
            <person name="Mukherjee S."/>
            <person name="Reddy T.B.K."/>
            <person name="Daum C."/>
            <person name="Copeland A."/>
            <person name="Chen I.A."/>
            <person name="Ivanova N.N."/>
            <person name="Kyrpides N.C."/>
            <person name="Shapiro N."/>
            <person name="Eloe-Fadrosh E.A."/>
            <person name="Pietrasiak N."/>
        </authorList>
    </citation>
    <scope>NUCLEOTIDE SEQUENCE</scope>
    <source>
        <strain evidence="1">GSE-TBD4-15B</strain>
    </source>
</reference>
<gene>
    <name evidence="1" type="ORF">KME07_09135</name>
</gene>
<sequence length="47" mass="5345">MHLPFFNVRSFVIISVATLSALSLSGCGREVQPIRFVSPIQLEHYQR</sequence>
<dbReference type="EMBL" id="JAHHHV010000051">
    <property type="protein sequence ID" value="MBW4465589.1"/>
    <property type="molecule type" value="Genomic_DNA"/>
</dbReference>